<keyword evidence="4" id="KW-1185">Reference proteome</keyword>
<keyword evidence="3" id="KW-0808">Transferase</keyword>
<dbReference type="GO" id="GO:0042802">
    <property type="term" value="F:identical protein binding"/>
    <property type="evidence" value="ECO:0007669"/>
    <property type="project" value="TreeGrafter"/>
</dbReference>
<dbReference type="InterPro" id="IPR032834">
    <property type="entry name" value="NatK-like_C"/>
</dbReference>
<evidence type="ECO:0000313" key="3">
    <source>
        <dbReference type="EMBL" id="BBK21374.1"/>
    </source>
</evidence>
<evidence type="ECO:0000256" key="1">
    <source>
        <dbReference type="SAM" id="Phobius"/>
    </source>
</evidence>
<dbReference type="KEGG" id="aarg:Aargi30884_02770"/>
<accession>A0A6N4TG09</accession>
<feature type="transmembrane region" description="Helical" evidence="1">
    <location>
        <begin position="137"/>
        <end position="157"/>
    </location>
</feature>
<feature type="transmembrane region" description="Helical" evidence="1">
    <location>
        <begin position="210"/>
        <end position="231"/>
    </location>
</feature>
<name>A0A6N4TG09_9FIRM</name>
<organism evidence="3 4">
    <name type="scientific">Amedibacterium intestinale</name>
    <dbReference type="NCBI Taxonomy" id="2583452"/>
    <lineage>
        <taxon>Bacteria</taxon>
        <taxon>Bacillati</taxon>
        <taxon>Bacillota</taxon>
        <taxon>Erysipelotrichia</taxon>
        <taxon>Erysipelotrichales</taxon>
        <taxon>Erysipelotrichaceae</taxon>
        <taxon>Amedibacterium</taxon>
    </lineage>
</organism>
<feature type="transmembrane region" description="Helical" evidence="1">
    <location>
        <begin position="77"/>
        <end position="99"/>
    </location>
</feature>
<feature type="domain" description="Sensor histidine kinase NatK-like C-terminal" evidence="2">
    <location>
        <begin position="352"/>
        <end position="452"/>
    </location>
</feature>
<keyword evidence="3" id="KW-0418">Kinase</keyword>
<feature type="transmembrane region" description="Helical" evidence="1">
    <location>
        <begin position="177"/>
        <end position="198"/>
    </location>
</feature>
<dbReference type="Pfam" id="PF14501">
    <property type="entry name" value="HATPase_c_5"/>
    <property type="match status" value="1"/>
</dbReference>
<dbReference type="Gene3D" id="3.30.565.10">
    <property type="entry name" value="Histidine kinase-like ATPase, C-terminal domain"/>
    <property type="match status" value="1"/>
</dbReference>
<keyword evidence="1" id="KW-0812">Transmembrane</keyword>
<gene>
    <name evidence="3" type="ORF">Aargi30884_02770</name>
</gene>
<dbReference type="EMBL" id="AP019695">
    <property type="protein sequence ID" value="BBK21374.1"/>
    <property type="molecule type" value="Genomic_DNA"/>
</dbReference>
<dbReference type="PANTHER" id="PTHR40448">
    <property type="entry name" value="TWO-COMPONENT SENSOR HISTIDINE KINASE"/>
    <property type="match status" value="1"/>
</dbReference>
<proteinExistence type="predicted"/>
<evidence type="ECO:0000259" key="2">
    <source>
        <dbReference type="Pfam" id="PF14501"/>
    </source>
</evidence>
<dbReference type="Proteomes" id="UP000464754">
    <property type="component" value="Chromosome"/>
</dbReference>
<reference evidence="4" key="1">
    <citation type="submission" date="2019-05" db="EMBL/GenBank/DDBJ databases">
        <title>Complete genome sequencing of Absiella argi strain JCM 30884.</title>
        <authorList>
            <person name="Sakamoto M."/>
            <person name="Murakami T."/>
            <person name="Mori H."/>
        </authorList>
    </citation>
    <scope>NUCLEOTIDE SEQUENCE [LARGE SCALE GENOMIC DNA]</scope>
    <source>
        <strain evidence="4">JCM 30884</strain>
    </source>
</reference>
<feature type="transmembrane region" description="Helical" evidence="1">
    <location>
        <begin position="40"/>
        <end position="57"/>
    </location>
</feature>
<dbReference type="SUPFAM" id="SSF55874">
    <property type="entry name" value="ATPase domain of HSP90 chaperone/DNA topoisomerase II/histidine kinase"/>
    <property type="match status" value="1"/>
</dbReference>
<feature type="transmembrane region" description="Helical" evidence="1">
    <location>
        <begin position="6"/>
        <end position="28"/>
    </location>
</feature>
<keyword evidence="1" id="KW-1133">Transmembrane helix</keyword>
<dbReference type="RefSeq" id="WP_115714589.1">
    <property type="nucleotide sequence ID" value="NZ_AP019695.1"/>
</dbReference>
<dbReference type="GO" id="GO:0016301">
    <property type="term" value="F:kinase activity"/>
    <property type="evidence" value="ECO:0007669"/>
    <property type="project" value="UniProtKB-KW"/>
</dbReference>
<dbReference type="AlphaFoldDB" id="A0A6N4TG09"/>
<dbReference type="PANTHER" id="PTHR40448:SF1">
    <property type="entry name" value="TWO-COMPONENT SENSOR HISTIDINE KINASE"/>
    <property type="match status" value="1"/>
</dbReference>
<evidence type="ECO:0000313" key="4">
    <source>
        <dbReference type="Proteomes" id="UP000464754"/>
    </source>
</evidence>
<dbReference type="InterPro" id="IPR036890">
    <property type="entry name" value="HATPase_C_sf"/>
</dbReference>
<sequence length="455" mass="53314">MLTKSLIDMLYTILIYFVNSISVIGIMWVYQKIRNIKISFIRFAVAILFCVITYIFYFEILLAPVTQWILYDCNNDILSWAYVNITNYIVLVSSIYLFLEKDIKINLILTSILWAMYTFLLFGFNNFLYLISSSGSIDYLLLGILMAIMIALFQNFLAKKLHLNEIMIEFEKKNYSYLSIICISILIIMAFAWTQIIIPKGKAEFRLEEVMIIFLVITFSIVLVQYAYNLLKIKQENEYNQIVLHQQQLYIQDLEDIQQNMRAFKHDYKNMMSSLYLNSKEGNIKKVENLIQGMIDDFDDTIDSKMALTTQLSNIRESEVKSLLFKKITDIYHKKISFHLEVLYPLHKNKIQTIDLVRILGILMDNAIEEVEQNHNDLTLLILQEENSLTIVVENYVEKEVNINDINNSGFTTKKDHSGIGLQSLETIIEKYPNISHKVSCRNHRFIQEIIIFNS</sequence>
<feature type="transmembrane region" description="Helical" evidence="1">
    <location>
        <begin position="111"/>
        <end position="131"/>
    </location>
</feature>
<keyword evidence="1" id="KW-0472">Membrane</keyword>
<protein>
    <submittedName>
        <fullName evidence="3">Histidine kinase</fullName>
    </submittedName>
</protein>